<evidence type="ECO:0000259" key="1">
    <source>
        <dbReference type="SMART" id="SM00966"/>
    </source>
</evidence>
<evidence type="ECO:0000313" key="3">
    <source>
        <dbReference type="Proteomes" id="UP000664382"/>
    </source>
</evidence>
<dbReference type="Pfam" id="PF04014">
    <property type="entry name" value="MazE_antitoxin"/>
    <property type="match status" value="1"/>
</dbReference>
<protein>
    <submittedName>
        <fullName evidence="2">AbrB/MazE/SpoVT family DNA-binding domain-containing protein</fullName>
    </submittedName>
</protein>
<dbReference type="SUPFAM" id="SSF89447">
    <property type="entry name" value="AbrB/MazE/MraZ-like"/>
    <property type="match status" value="1"/>
</dbReference>
<dbReference type="AlphaFoldDB" id="A0A939MJP9"/>
<dbReference type="InterPro" id="IPR007159">
    <property type="entry name" value="SpoVT-AbrB_dom"/>
</dbReference>
<sequence>MSGTLTMRVGGKGRVVLPSELRARQGWIEGTTLTAVEQDDGSVLLLTREQLLARVRSSLVGKDAVSELMAERRAAAQREDEGRA</sequence>
<organism evidence="2 3">
    <name type="scientific">Leucobacter weissii</name>
    <dbReference type="NCBI Taxonomy" id="1983706"/>
    <lineage>
        <taxon>Bacteria</taxon>
        <taxon>Bacillati</taxon>
        <taxon>Actinomycetota</taxon>
        <taxon>Actinomycetes</taxon>
        <taxon>Micrococcales</taxon>
        <taxon>Microbacteriaceae</taxon>
        <taxon>Leucobacter</taxon>
    </lineage>
</organism>
<name>A0A939MJP9_9MICO</name>
<keyword evidence="3" id="KW-1185">Reference proteome</keyword>
<feature type="domain" description="SpoVT-AbrB" evidence="1">
    <location>
        <begin position="7"/>
        <end position="51"/>
    </location>
</feature>
<gene>
    <name evidence="2" type="ORF">J4H92_08585</name>
</gene>
<dbReference type="GO" id="GO:0003677">
    <property type="term" value="F:DNA binding"/>
    <property type="evidence" value="ECO:0007669"/>
    <property type="project" value="UniProtKB-KW"/>
</dbReference>
<dbReference type="RefSeq" id="WP_208097759.1">
    <property type="nucleotide sequence ID" value="NZ_JAGDYM010000009.1"/>
</dbReference>
<comment type="caution">
    <text evidence="2">The sequence shown here is derived from an EMBL/GenBank/DDBJ whole genome shotgun (WGS) entry which is preliminary data.</text>
</comment>
<dbReference type="EMBL" id="JAGDYM010000009">
    <property type="protein sequence ID" value="MBO1902003.1"/>
    <property type="molecule type" value="Genomic_DNA"/>
</dbReference>
<dbReference type="SMART" id="SM00966">
    <property type="entry name" value="SpoVT_AbrB"/>
    <property type="match status" value="1"/>
</dbReference>
<proteinExistence type="predicted"/>
<accession>A0A939MJP9</accession>
<dbReference type="Proteomes" id="UP000664382">
    <property type="component" value="Unassembled WGS sequence"/>
</dbReference>
<evidence type="ECO:0000313" key="2">
    <source>
        <dbReference type="EMBL" id="MBO1902003.1"/>
    </source>
</evidence>
<reference evidence="2" key="1">
    <citation type="submission" date="2021-03" db="EMBL/GenBank/DDBJ databases">
        <title>Leucobacter chromiisoli sp. nov., isolated from chromium-containing soil of chemical plant.</title>
        <authorList>
            <person name="Xu Z."/>
        </authorList>
    </citation>
    <scope>NUCLEOTIDE SEQUENCE</scope>
    <source>
        <strain evidence="2">S27</strain>
    </source>
</reference>
<dbReference type="InterPro" id="IPR037914">
    <property type="entry name" value="SpoVT-AbrB_sf"/>
</dbReference>
<keyword evidence="2" id="KW-0238">DNA-binding</keyword>